<gene>
    <name evidence="1" type="ORF">LCGC14_0803880</name>
</gene>
<protein>
    <submittedName>
        <fullName evidence="1">Uncharacterized protein</fullName>
    </submittedName>
</protein>
<name>A0A0F9S8U5_9ZZZZ</name>
<comment type="caution">
    <text evidence="1">The sequence shown here is derived from an EMBL/GenBank/DDBJ whole genome shotgun (WGS) entry which is preliminary data.</text>
</comment>
<evidence type="ECO:0000313" key="1">
    <source>
        <dbReference type="EMBL" id="KKN33421.1"/>
    </source>
</evidence>
<reference evidence="1" key="1">
    <citation type="journal article" date="2015" name="Nature">
        <title>Complex archaea that bridge the gap between prokaryotes and eukaryotes.</title>
        <authorList>
            <person name="Spang A."/>
            <person name="Saw J.H."/>
            <person name="Jorgensen S.L."/>
            <person name="Zaremba-Niedzwiedzka K."/>
            <person name="Martijn J."/>
            <person name="Lind A.E."/>
            <person name="van Eijk R."/>
            <person name="Schleper C."/>
            <person name="Guy L."/>
            <person name="Ettema T.J."/>
        </authorList>
    </citation>
    <scope>NUCLEOTIDE SEQUENCE</scope>
</reference>
<dbReference type="AlphaFoldDB" id="A0A0F9S8U5"/>
<organism evidence="1">
    <name type="scientific">marine sediment metagenome</name>
    <dbReference type="NCBI Taxonomy" id="412755"/>
    <lineage>
        <taxon>unclassified sequences</taxon>
        <taxon>metagenomes</taxon>
        <taxon>ecological metagenomes</taxon>
    </lineage>
</organism>
<proteinExistence type="predicted"/>
<accession>A0A0F9S8U5</accession>
<dbReference type="EMBL" id="LAZR01002179">
    <property type="protein sequence ID" value="KKN33421.1"/>
    <property type="molecule type" value="Genomic_DNA"/>
</dbReference>
<sequence>MTVPSTLSDIRSKVRLLTGSPSVIQLTDVQIDEYVNTYYTYDFPEQIKLFNLREEFEFYTQPNVDTYPFPVNEYRTVFPEAYIAGYQSFWSQSQEQFYRIYPQLEFIEEVRQGDGTAGPYSFTLTNIPCLRGYTSPTSPDTIFSQVLINGEDALGTNQIARDDGNGGWIQEDGTPLGGSIDYVTGAVSVTFANAVTGDINAQNIPYVAARPQAILFFNDIFFLRPVPDQSYKVQMESYRTPTQLLASDQAPLLNEWWQYLAYGASKKVLEDRLDVDGLAKIMPLLEEQQRLVLRRTIVQQTAERTATIYTEQVQFPYNNNFNSF</sequence>